<dbReference type="Proteomes" id="UP001060085">
    <property type="component" value="Linkage Group LG03"/>
</dbReference>
<dbReference type="EMBL" id="CM044703">
    <property type="protein sequence ID" value="KAI5671799.1"/>
    <property type="molecule type" value="Genomic_DNA"/>
</dbReference>
<keyword evidence="2" id="KW-1185">Reference proteome</keyword>
<proteinExistence type="predicted"/>
<accession>A0ACC0BGQ0</accession>
<gene>
    <name evidence="1" type="ORF">M9H77_12163</name>
</gene>
<evidence type="ECO:0000313" key="2">
    <source>
        <dbReference type="Proteomes" id="UP001060085"/>
    </source>
</evidence>
<sequence length="108" mass="12062">MAEWQKPLEGVLKINIDGAWRIWWMYSSGKELEGDFVRAMAGLMHRGAGPKHKEAKALLTGFELAARLGTEVFMVESDSTVIVSRYNENGVNLSPVGNIVAEVKWRIT</sequence>
<reference evidence="2" key="1">
    <citation type="journal article" date="2023" name="Nat. Plants">
        <title>Single-cell RNA sequencing provides a high-resolution roadmap for understanding the multicellular compartmentation of specialized metabolism.</title>
        <authorList>
            <person name="Sun S."/>
            <person name="Shen X."/>
            <person name="Li Y."/>
            <person name="Li Y."/>
            <person name="Wang S."/>
            <person name="Li R."/>
            <person name="Zhang H."/>
            <person name="Shen G."/>
            <person name="Guo B."/>
            <person name="Wei J."/>
            <person name="Xu J."/>
            <person name="St-Pierre B."/>
            <person name="Chen S."/>
            <person name="Sun C."/>
        </authorList>
    </citation>
    <scope>NUCLEOTIDE SEQUENCE [LARGE SCALE GENOMIC DNA]</scope>
</reference>
<comment type="caution">
    <text evidence="1">The sequence shown here is derived from an EMBL/GenBank/DDBJ whole genome shotgun (WGS) entry which is preliminary data.</text>
</comment>
<organism evidence="1 2">
    <name type="scientific">Catharanthus roseus</name>
    <name type="common">Madagascar periwinkle</name>
    <name type="synonym">Vinca rosea</name>
    <dbReference type="NCBI Taxonomy" id="4058"/>
    <lineage>
        <taxon>Eukaryota</taxon>
        <taxon>Viridiplantae</taxon>
        <taxon>Streptophyta</taxon>
        <taxon>Embryophyta</taxon>
        <taxon>Tracheophyta</taxon>
        <taxon>Spermatophyta</taxon>
        <taxon>Magnoliopsida</taxon>
        <taxon>eudicotyledons</taxon>
        <taxon>Gunneridae</taxon>
        <taxon>Pentapetalae</taxon>
        <taxon>asterids</taxon>
        <taxon>lamiids</taxon>
        <taxon>Gentianales</taxon>
        <taxon>Apocynaceae</taxon>
        <taxon>Rauvolfioideae</taxon>
        <taxon>Vinceae</taxon>
        <taxon>Catharanthinae</taxon>
        <taxon>Catharanthus</taxon>
    </lineage>
</organism>
<protein>
    <submittedName>
        <fullName evidence="1">Uncharacterized protein</fullName>
    </submittedName>
</protein>
<name>A0ACC0BGQ0_CATRO</name>
<evidence type="ECO:0000313" key="1">
    <source>
        <dbReference type="EMBL" id="KAI5671799.1"/>
    </source>
</evidence>